<comment type="caution">
    <text evidence="10">The sequence shown here is derived from an EMBL/GenBank/DDBJ whole genome shotgun (WGS) entry which is preliminary data.</text>
</comment>
<evidence type="ECO:0000313" key="10">
    <source>
        <dbReference type="EMBL" id="MCU9848384.1"/>
    </source>
</evidence>
<evidence type="ECO:0000313" key="11">
    <source>
        <dbReference type="Proteomes" id="UP001209535"/>
    </source>
</evidence>
<dbReference type="InterPro" id="IPR017871">
    <property type="entry name" value="ABC_transporter-like_CS"/>
</dbReference>
<gene>
    <name evidence="10" type="ORF">OEZ60_10220</name>
</gene>
<feature type="transmembrane region" description="Helical" evidence="7">
    <location>
        <begin position="159"/>
        <end position="178"/>
    </location>
</feature>
<dbReference type="InterPro" id="IPR011527">
    <property type="entry name" value="ABC1_TM_dom"/>
</dbReference>
<dbReference type="InterPro" id="IPR036640">
    <property type="entry name" value="ABC1_TM_sf"/>
</dbReference>
<reference evidence="10 11" key="1">
    <citation type="submission" date="2022-10" db="EMBL/GenBank/DDBJ databases">
        <title>Defluviimonas sp. nov., isolated from ocean surface sediments.</title>
        <authorList>
            <person name="He W."/>
            <person name="Wang L."/>
            <person name="Zhang D.-F."/>
        </authorList>
    </citation>
    <scope>NUCLEOTIDE SEQUENCE [LARGE SCALE GENOMIC DNA]</scope>
    <source>
        <strain evidence="10 11">WL0024</strain>
    </source>
</reference>
<keyword evidence="3" id="KW-0547">Nucleotide-binding</keyword>
<evidence type="ECO:0000256" key="7">
    <source>
        <dbReference type="SAM" id="Phobius"/>
    </source>
</evidence>
<dbReference type="RefSeq" id="WP_263335618.1">
    <property type="nucleotide sequence ID" value="NZ_JAOVQO010000008.1"/>
</dbReference>
<dbReference type="InterPro" id="IPR027417">
    <property type="entry name" value="P-loop_NTPase"/>
</dbReference>
<dbReference type="SUPFAM" id="SSF90123">
    <property type="entry name" value="ABC transporter transmembrane region"/>
    <property type="match status" value="1"/>
</dbReference>
<dbReference type="InterPro" id="IPR010128">
    <property type="entry name" value="ATPase_T1SS_PrtD-like"/>
</dbReference>
<dbReference type="PROSITE" id="PS50929">
    <property type="entry name" value="ABC_TM1F"/>
    <property type="match status" value="1"/>
</dbReference>
<evidence type="ECO:0000256" key="4">
    <source>
        <dbReference type="ARBA" id="ARBA00022840"/>
    </source>
</evidence>
<feature type="transmembrane region" description="Helical" evidence="7">
    <location>
        <begin position="133"/>
        <end position="153"/>
    </location>
</feature>
<keyword evidence="2 7" id="KW-0812">Transmembrane</keyword>
<dbReference type="InterPro" id="IPR039421">
    <property type="entry name" value="Type_1_exporter"/>
</dbReference>
<sequence>MAGRISHREPSLARAGSRGLFLATLIFSVFTNLLMLTGPLFMLQIYDRVLGSRSEETLVALSILVAGLFALYGLLEFARGRVMSRVGARFQASLDDRVFRAVLEDVALHHRGKGGIRATQDLDSIRTFFTAPVLLALFDLPWTPVFLTAIFIFHPYLGWLAVAGGTCLILATLLNQLITAKKVAEAQKQSIVALNFSKQSEGAGELIWAQGMVGNMVRRWTSLQDAALDGTIRANDWTGSFSAFTKAFRLFLQSAILALGAWLVLQGELTAGAMIAGSILLGRALAPIELAVSQWPVVQRARAGWTALGGFLSAVPARDEPTQLPAPAARLEVRGINVAVRGSDRPVLQGVSLDVAPGEAIGVIGKSGSGKTSLARVILGLVAPQSGVVRLDGATLDQYGPERLGQFIGYLPQEIRLFDGTVAENIAHMAPDPDTDRVLAAAMKARAHEIILGLPNGYDTRTGESDAQLSGGQKQRVALARALYADPVLLVLDEPNSALDAEGSEALNAVIEAMKADQRAVVIMTHRPTAISACDRLLILDGGRVAAYGPRDEIIKSMIRNASDVQRVVTRRAP</sequence>
<dbReference type="PANTHER" id="PTHR43394">
    <property type="entry name" value="ATP-DEPENDENT PERMEASE MDL1, MITOCHONDRIAL"/>
    <property type="match status" value="1"/>
</dbReference>
<dbReference type="Proteomes" id="UP001209535">
    <property type="component" value="Unassembled WGS sequence"/>
</dbReference>
<proteinExistence type="predicted"/>
<feature type="domain" description="ABC transporter" evidence="8">
    <location>
        <begin position="333"/>
        <end position="567"/>
    </location>
</feature>
<dbReference type="SMART" id="SM00382">
    <property type="entry name" value="AAA"/>
    <property type="match status" value="1"/>
</dbReference>
<organism evidence="10 11">
    <name type="scientific">Albidovulum salinarum</name>
    <dbReference type="NCBI Taxonomy" id="2984153"/>
    <lineage>
        <taxon>Bacteria</taxon>
        <taxon>Pseudomonadati</taxon>
        <taxon>Pseudomonadota</taxon>
        <taxon>Alphaproteobacteria</taxon>
        <taxon>Rhodobacterales</taxon>
        <taxon>Paracoccaceae</taxon>
        <taxon>Albidovulum</taxon>
    </lineage>
</organism>
<feature type="transmembrane region" description="Helical" evidence="7">
    <location>
        <begin position="58"/>
        <end position="75"/>
    </location>
</feature>
<feature type="transmembrane region" description="Helical" evidence="7">
    <location>
        <begin position="20"/>
        <end position="46"/>
    </location>
</feature>
<dbReference type="EMBL" id="JAOVQO010000008">
    <property type="protein sequence ID" value="MCU9848384.1"/>
    <property type="molecule type" value="Genomic_DNA"/>
</dbReference>
<dbReference type="Gene3D" id="1.20.1560.10">
    <property type="entry name" value="ABC transporter type 1, transmembrane domain"/>
    <property type="match status" value="1"/>
</dbReference>
<dbReference type="PROSITE" id="PS00211">
    <property type="entry name" value="ABC_TRANSPORTER_1"/>
    <property type="match status" value="1"/>
</dbReference>
<dbReference type="PANTHER" id="PTHR43394:SF1">
    <property type="entry name" value="ATP-BINDING CASSETTE SUB-FAMILY B MEMBER 10, MITOCHONDRIAL"/>
    <property type="match status" value="1"/>
</dbReference>
<keyword evidence="4" id="KW-0067">ATP-binding</keyword>
<dbReference type="Pfam" id="PF00005">
    <property type="entry name" value="ABC_tran"/>
    <property type="match status" value="1"/>
</dbReference>
<dbReference type="Pfam" id="PF00664">
    <property type="entry name" value="ABC_membrane"/>
    <property type="match status" value="1"/>
</dbReference>
<evidence type="ECO:0000256" key="1">
    <source>
        <dbReference type="ARBA" id="ARBA00004651"/>
    </source>
</evidence>
<protein>
    <submittedName>
        <fullName evidence="10">Type I secretion system permease/ATPase</fullName>
    </submittedName>
</protein>
<evidence type="ECO:0000256" key="3">
    <source>
        <dbReference type="ARBA" id="ARBA00022741"/>
    </source>
</evidence>
<evidence type="ECO:0000259" key="8">
    <source>
        <dbReference type="PROSITE" id="PS50893"/>
    </source>
</evidence>
<evidence type="ECO:0000259" key="9">
    <source>
        <dbReference type="PROSITE" id="PS50929"/>
    </source>
</evidence>
<dbReference type="InterPro" id="IPR003593">
    <property type="entry name" value="AAA+_ATPase"/>
</dbReference>
<comment type="subcellular location">
    <subcellularLocation>
        <location evidence="1">Cell membrane</location>
        <topology evidence="1">Multi-pass membrane protein</topology>
    </subcellularLocation>
</comment>
<dbReference type="InterPro" id="IPR003439">
    <property type="entry name" value="ABC_transporter-like_ATP-bd"/>
</dbReference>
<feature type="domain" description="ABC transmembrane type-1" evidence="9">
    <location>
        <begin position="22"/>
        <end position="300"/>
    </location>
</feature>
<evidence type="ECO:0000256" key="2">
    <source>
        <dbReference type="ARBA" id="ARBA00022692"/>
    </source>
</evidence>
<name>A0ABT2X354_9RHOB</name>
<keyword evidence="6 7" id="KW-0472">Membrane</keyword>
<dbReference type="NCBIfam" id="TIGR01842">
    <property type="entry name" value="type_I_sec_PrtD"/>
    <property type="match status" value="1"/>
</dbReference>
<accession>A0ABT2X354</accession>
<evidence type="ECO:0000256" key="5">
    <source>
        <dbReference type="ARBA" id="ARBA00022989"/>
    </source>
</evidence>
<dbReference type="Gene3D" id="3.40.50.300">
    <property type="entry name" value="P-loop containing nucleotide triphosphate hydrolases"/>
    <property type="match status" value="1"/>
</dbReference>
<keyword evidence="5 7" id="KW-1133">Transmembrane helix</keyword>
<evidence type="ECO:0000256" key="6">
    <source>
        <dbReference type="ARBA" id="ARBA00023136"/>
    </source>
</evidence>
<dbReference type="SUPFAM" id="SSF52540">
    <property type="entry name" value="P-loop containing nucleoside triphosphate hydrolases"/>
    <property type="match status" value="1"/>
</dbReference>
<dbReference type="PROSITE" id="PS50893">
    <property type="entry name" value="ABC_TRANSPORTER_2"/>
    <property type="match status" value="1"/>
</dbReference>
<keyword evidence="11" id="KW-1185">Reference proteome</keyword>